<organism evidence="2 3">
    <name type="scientific">Wolfiporia cocos (strain MD-104)</name>
    <name type="common">Brown rot fungus</name>
    <dbReference type="NCBI Taxonomy" id="742152"/>
    <lineage>
        <taxon>Eukaryota</taxon>
        <taxon>Fungi</taxon>
        <taxon>Dikarya</taxon>
        <taxon>Basidiomycota</taxon>
        <taxon>Agaricomycotina</taxon>
        <taxon>Agaricomycetes</taxon>
        <taxon>Polyporales</taxon>
        <taxon>Phaeolaceae</taxon>
        <taxon>Wolfiporia</taxon>
    </lineage>
</organism>
<protein>
    <submittedName>
        <fullName evidence="2">Uncharacterized protein</fullName>
    </submittedName>
</protein>
<name>A0A2H3J6W5_WOLCO</name>
<proteinExistence type="predicted"/>
<evidence type="ECO:0000313" key="2">
    <source>
        <dbReference type="EMBL" id="PCH37671.1"/>
    </source>
</evidence>
<evidence type="ECO:0000256" key="1">
    <source>
        <dbReference type="SAM" id="MobiDB-lite"/>
    </source>
</evidence>
<evidence type="ECO:0000313" key="3">
    <source>
        <dbReference type="Proteomes" id="UP000218811"/>
    </source>
</evidence>
<sequence>MSYLVPSQEEKVTSMSQWHGKLPVDHEIPPQSQQNLLDTEVASHLVPLQEEKRDFSNIGKSSLDKGLDRLKQELDSRSIRDELQSRDELARNKQIAGSVLAGAASVTGEDLGVAENKWLV</sequence>
<accession>A0A2H3J6W5</accession>
<dbReference type="Proteomes" id="UP000218811">
    <property type="component" value="Unassembled WGS sequence"/>
</dbReference>
<feature type="region of interest" description="Disordered" evidence="1">
    <location>
        <begin position="1"/>
        <end position="27"/>
    </location>
</feature>
<keyword evidence="3" id="KW-1185">Reference proteome</keyword>
<reference evidence="2 3" key="1">
    <citation type="journal article" date="2012" name="Science">
        <title>The Paleozoic origin of enzymatic lignin decomposition reconstructed from 31 fungal genomes.</title>
        <authorList>
            <person name="Floudas D."/>
            <person name="Binder M."/>
            <person name="Riley R."/>
            <person name="Barry K."/>
            <person name="Blanchette R.A."/>
            <person name="Henrissat B."/>
            <person name="Martinez A.T."/>
            <person name="Otillar R."/>
            <person name="Spatafora J.W."/>
            <person name="Yadav J.S."/>
            <person name="Aerts A."/>
            <person name="Benoit I."/>
            <person name="Boyd A."/>
            <person name="Carlson A."/>
            <person name="Copeland A."/>
            <person name="Coutinho P.M."/>
            <person name="de Vries R.P."/>
            <person name="Ferreira P."/>
            <person name="Findley K."/>
            <person name="Foster B."/>
            <person name="Gaskell J."/>
            <person name="Glotzer D."/>
            <person name="Gorecki P."/>
            <person name="Heitman J."/>
            <person name="Hesse C."/>
            <person name="Hori C."/>
            <person name="Igarashi K."/>
            <person name="Jurgens J.A."/>
            <person name="Kallen N."/>
            <person name="Kersten P."/>
            <person name="Kohler A."/>
            <person name="Kuees U."/>
            <person name="Kumar T.K.A."/>
            <person name="Kuo A."/>
            <person name="LaButti K."/>
            <person name="Larrondo L.F."/>
            <person name="Lindquist E."/>
            <person name="Ling A."/>
            <person name="Lombard V."/>
            <person name="Lucas S."/>
            <person name="Lundell T."/>
            <person name="Martin R."/>
            <person name="McLaughlin D.J."/>
            <person name="Morgenstern I."/>
            <person name="Morin E."/>
            <person name="Murat C."/>
            <person name="Nagy L.G."/>
            <person name="Nolan M."/>
            <person name="Ohm R.A."/>
            <person name="Patyshakuliyeva A."/>
            <person name="Rokas A."/>
            <person name="Ruiz-Duenas F.J."/>
            <person name="Sabat G."/>
            <person name="Salamov A."/>
            <person name="Samejima M."/>
            <person name="Schmutz J."/>
            <person name="Slot J.C."/>
            <person name="St John F."/>
            <person name="Stenlid J."/>
            <person name="Sun H."/>
            <person name="Sun S."/>
            <person name="Syed K."/>
            <person name="Tsang A."/>
            <person name="Wiebenga A."/>
            <person name="Young D."/>
            <person name="Pisabarro A."/>
            <person name="Eastwood D.C."/>
            <person name="Martin F."/>
            <person name="Cullen D."/>
            <person name="Grigoriev I.V."/>
            <person name="Hibbett D.S."/>
        </authorList>
    </citation>
    <scope>NUCLEOTIDE SEQUENCE [LARGE SCALE GENOMIC DNA]</scope>
    <source>
        <strain evidence="2 3">MD-104</strain>
    </source>
</reference>
<dbReference type="AlphaFoldDB" id="A0A2H3J6W5"/>
<gene>
    <name evidence="2" type="ORF">WOLCODRAFT_148620</name>
</gene>
<dbReference type="EMBL" id="KB467942">
    <property type="protein sequence ID" value="PCH37671.1"/>
    <property type="molecule type" value="Genomic_DNA"/>
</dbReference>
<dbReference type="OrthoDB" id="2779013at2759"/>
<dbReference type="STRING" id="742152.A0A2H3J6W5"/>